<protein>
    <recommendedName>
        <fullName evidence="2">UspA domain-containing protein</fullName>
    </recommendedName>
</protein>
<dbReference type="InterPro" id="IPR006015">
    <property type="entry name" value="Universal_stress_UspA"/>
</dbReference>
<sequence>MTNNSLIKDVLAIVDGDDASLPAVDQAVAFAALHDACLTIIVASENVSLAAAAEPYGYALALSVAEELGAQHLAAVRTRVKDSPVDVDVHGLLDDPAVLPRAARGESRSADIVLIPGAERWRDDALRRHISETVLFTGTPILIMPADWTPRAFTHLALGWNASLESFRATRTLLTLAEPGASTDILVVDQIENYQAGQAVPGSYIARHLARHGLRVEVHAIPSCKRGAAYTMQRFVAQHGADALVVGGYGRSRALEFILGGVTRELIGYQQVPVVLVH</sequence>
<dbReference type="PANTHER" id="PTHR46268">
    <property type="entry name" value="STRESS RESPONSE PROTEIN NHAX"/>
    <property type="match status" value="1"/>
</dbReference>
<proteinExistence type="inferred from homology"/>
<dbReference type="AlphaFoldDB" id="A0A2T4I7Y7"/>
<dbReference type="EMBL" id="PHHF01000006">
    <property type="protein sequence ID" value="PTD27441.1"/>
    <property type="molecule type" value="Genomic_DNA"/>
</dbReference>
<comment type="caution">
    <text evidence="3">The sequence shown here is derived from an EMBL/GenBank/DDBJ whole genome shotgun (WGS) entry which is preliminary data.</text>
</comment>
<keyword evidence="4" id="KW-1185">Reference proteome</keyword>
<dbReference type="Gene3D" id="3.40.50.12370">
    <property type="match status" value="1"/>
</dbReference>
<dbReference type="Proteomes" id="UP000241206">
    <property type="component" value="Unassembled WGS sequence"/>
</dbReference>
<feature type="domain" description="UspA" evidence="2">
    <location>
        <begin position="228"/>
        <end position="278"/>
    </location>
</feature>
<dbReference type="CDD" id="cd00293">
    <property type="entry name" value="USP-like"/>
    <property type="match status" value="1"/>
</dbReference>
<reference evidence="3 4" key="1">
    <citation type="submission" date="2017-11" db="EMBL/GenBank/DDBJ databases">
        <title>Sphingomonas oleivorans sp. nov., isolated from oil-contaminated soil.</title>
        <authorList>
            <person name="Wang L."/>
            <person name="Chen L."/>
        </authorList>
    </citation>
    <scope>NUCLEOTIDE SEQUENCE [LARGE SCALE GENOMIC DNA]</scope>
    <source>
        <strain evidence="3 4">K101</strain>
    </source>
</reference>
<dbReference type="Pfam" id="PF00582">
    <property type="entry name" value="Usp"/>
    <property type="match status" value="1"/>
</dbReference>
<comment type="similarity">
    <text evidence="1">Belongs to the universal stress protein A family.</text>
</comment>
<dbReference type="InterPro" id="IPR006016">
    <property type="entry name" value="UspA"/>
</dbReference>
<dbReference type="PRINTS" id="PR01438">
    <property type="entry name" value="UNVRSLSTRESS"/>
</dbReference>
<evidence type="ECO:0000313" key="4">
    <source>
        <dbReference type="Proteomes" id="UP000241206"/>
    </source>
</evidence>
<dbReference type="PANTHER" id="PTHR46268:SF15">
    <property type="entry name" value="UNIVERSAL STRESS PROTEIN HP_0031"/>
    <property type="match status" value="1"/>
</dbReference>
<gene>
    <name evidence="3" type="ORF">CV103_01500</name>
</gene>
<organism evidence="3 4">
    <name type="scientific">Edaphosphingomonas fennica</name>
    <dbReference type="NCBI Taxonomy" id="114404"/>
    <lineage>
        <taxon>Bacteria</taxon>
        <taxon>Pseudomonadati</taxon>
        <taxon>Pseudomonadota</taxon>
        <taxon>Alphaproteobacteria</taxon>
        <taxon>Sphingomonadales</taxon>
        <taxon>Rhizorhabdaceae</taxon>
        <taxon>Edaphosphingomonas</taxon>
    </lineage>
</organism>
<evidence type="ECO:0000313" key="3">
    <source>
        <dbReference type="EMBL" id="PTD27441.1"/>
    </source>
</evidence>
<dbReference type="RefSeq" id="WP_107393749.1">
    <property type="nucleotide sequence ID" value="NZ_PHHF01000006.1"/>
</dbReference>
<dbReference type="SUPFAM" id="SSF52402">
    <property type="entry name" value="Adenine nucleotide alpha hydrolases-like"/>
    <property type="match status" value="2"/>
</dbReference>
<name>A0A2T4I7Y7_9SPHN</name>
<evidence type="ECO:0000259" key="2">
    <source>
        <dbReference type="Pfam" id="PF00582"/>
    </source>
</evidence>
<accession>A0A2T4I7Y7</accession>
<evidence type="ECO:0000256" key="1">
    <source>
        <dbReference type="ARBA" id="ARBA00008791"/>
    </source>
</evidence>